<feature type="compositionally biased region" description="Basic and acidic residues" evidence="1">
    <location>
        <begin position="190"/>
        <end position="218"/>
    </location>
</feature>
<proteinExistence type="predicted"/>
<comment type="caution">
    <text evidence="2">The sequence shown here is derived from an EMBL/GenBank/DDBJ whole genome shotgun (WGS) entry which is preliminary data.</text>
</comment>
<protein>
    <submittedName>
        <fullName evidence="2">Uncharacterized protein</fullName>
    </submittedName>
</protein>
<sequence>MDAVEYLLDDKKLIKYIHGPPGTGKSYLALWFASIAVMFDPPAMDADDEWDLPLDLGPELKPEDFDKVDMTKPPRAVQLTMIRRLRLHQFPTGPKSSDESVRDKEITFLTLIANFSPRAYFRFGDHLYLVPTGFSKHQHRGYKPPRSFKAATADETSAVVLTSSDKPGQDEASKAAATKTEIADFAAAQKDWDKPREATNKAEQKETETEDAKQKQEEVLPNPSTVAKQLGTSVIHRLMEAGHPIYADSELAAMDKAAVNWLQGVSGKDDIDGNTLIANMNSFESCEARSLYTVGNVNFALHKVVELLADPKFSRSTKAQRPKS</sequence>
<accession>A0ABR4EJH7</accession>
<dbReference type="EMBL" id="JBAWTH010000048">
    <property type="protein sequence ID" value="KAL2282588.1"/>
    <property type="molecule type" value="Genomic_DNA"/>
</dbReference>
<evidence type="ECO:0000313" key="3">
    <source>
        <dbReference type="Proteomes" id="UP001600888"/>
    </source>
</evidence>
<organism evidence="2 3">
    <name type="scientific">Diaporthe vaccinii</name>
    <dbReference type="NCBI Taxonomy" id="105482"/>
    <lineage>
        <taxon>Eukaryota</taxon>
        <taxon>Fungi</taxon>
        <taxon>Dikarya</taxon>
        <taxon>Ascomycota</taxon>
        <taxon>Pezizomycotina</taxon>
        <taxon>Sordariomycetes</taxon>
        <taxon>Sordariomycetidae</taxon>
        <taxon>Diaporthales</taxon>
        <taxon>Diaporthaceae</taxon>
        <taxon>Diaporthe</taxon>
        <taxon>Diaporthe eres species complex</taxon>
    </lineage>
</organism>
<feature type="region of interest" description="Disordered" evidence="1">
    <location>
        <begin position="187"/>
        <end position="226"/>
    </location>
</feature>
<dbReference type="Proteomes" id="UP001600888">
    <property type="component" value="Unassembled WGS sequence"/>
</dbReference>
<reference evidence="2 3" key="1">
    <citation type="submission" date="2024-03" db="EMBL/GenBank/DDBJ databases">
        <title>A high-quality draft genome sequence of Diaporthe vaccinii, a causative agent of upright dieback and viscid rot disease in cranberry plants.</title>
        <authorList>
            <person name="Sarrasin M."/>
            <person name="Lang B.F."/>
            <person name="Burger G."/>
        </authorList>
    </citation>
    <scope>NUCLEOTIDE SEQUENCE [LARGE SCALE GENOMIC DNA]</scope>
    <source>
        <strain evidence="2 3">IS7</strain>
    </source>
</reference>
<evidence type="ECO:0000256" key="1">
    <source>
        <dbReference type="SAM" id="MobiDB-lite"/>
    </source>
</evidence>
<gene>
    <name evidence="2" type="ORF">FJTKL_10449</name>
</gene>
<name>A0ABR4EJH7_9PEZI</name>
<keyword evidence="3" id="KW-1185">Reference proteome</keyword>
<evidence type="ECO:0000313" key="2">
    <source>
        <dbReference type="EMBL" id="KAL2282588.1"/>
    </source>
</evidence>